<gene>
    <name evidence="3" type="ORF">DEACI_2348</name>
    <name evidence="4" type="ORF">DEACI_3583</name>
</gene>
<dbReference type="InterPro" id="IPR013486">
    <property type="entry name" value="SpoIID/LytB"/>
</dbReference>
<dbReference type="NCBIfam" id="TIGR02669">
    <property type="entry name" value="SpoIID_LytB"/>
    <property type="match status" value="1"/>
</dbReference>
<keyword evidence="1" id="KW-0732">Signal</keyword>
<feature type="signal peptide" evidence="1">
    <location>
        <begin position="1"/>
        <end position="29"/>
    </location>
</feature>
<sequence>MLGKMCRRAFFLSLLCLCFVFVRPLPLQAKTVDVQLVWKFGQTGWAQVTVEEGTYRLQEGSQVWQLKPGESLQLGWAGFAPVWRLNQAAFQWAEPETFELKGNGSFFLVNAQGSKVVYRGSLVMAWAGDRWRFTNVLDSEDYLKGVVPIEMSNAWAKNGLEALKAQAVAARTYLARHTESGSAITDSPNRDQAYLGKSVEGAASAAVGDTRGVIMVDAHTHRPIDALYSSNDGGYTEDAQNVWSNPDPHYVAKPDPYSVGVGGPTADWYFVISAPELGKTFGLGPVRKIQLDKFPSGRVKSVRLEDDRGKKLSVSGRSFVQKFYPSGPIETDDFLGTLFTDRFVPTKTSTPLTRLLSLRNPLTVLPGPRLGKIISSNEGTLPYDQPDGAFIFSGHGWGHGVGMSQWGAYHMAELGFTYPEILNFYYADMVLARLP</sequence>
<evidence type="ECO:0000313" key="4">
    <source>
        <dbReference type="EMBL" id="CEJ09100.1"/>
    </source>
</evidence>
<evidence type="ECO:0000313" key="5">
    <source>
        <dbReference type="Proteomes" id="UP001071230"/>
    </source>
</evidence>
<dbReference type="KEGG" id="aacx:DEACI_2348"/>
<feature type="chain" id="PRO_5035946302" evidence="1">
    <location>
        <begin position="30"/>
        <end position="435"/>
    </location>
</feature>
<organism evidence="3">
    <name type="scientific">Acididesulfobacillus acetoxydans</name>
    <dbReference type="NCBI Taxonomy" id="1561005"/>
    <lineage>
        <taxon>Bacteria</taxon>
        <taxon>Bacillati</taxon>
        <taxon>Bacillota</taxon>
        <taxon>Clostridia</taxon>
        <taxon>Eubacteriales</taxon>
        <taxon>Peptococcaceae</taxon>
        <taxon>Acididesulfobacillus</taxon>
    </lineage>
</organism>
<proteinExistence type="predicted"/>
<dbReference type="EMBL" id="LR746496">
    <property type="protein sequence ID" value="CAA7601681.1"/>
    <property type="molecule type" value="Genomic_DNA"/>
</dbReference>
<protein>
    <submittedName>
        <fullName evidence="3">Sporulation stage II protein D, amidase enhancer LytB N-terminal</fullName>
    </submittedName>
    <submittedName>
        <fullName evidence="4">Stage II sporulation protein</fullName>
    </submittedName>
</protein>
<dbReference type="Pfam" id="PF08486">
    <property type="entry name" value="SpoIID"/>
    <property type="match status" value="1"/>
</dbReference>
<dbReference type="Proteomes" id="UP001071230">
    <property type="component" value="Unassembled WGS sequence"/>
</dbReference>
<keyword evidence="5" id="KW-1185">Reference proteome</keyword>
<evidence type="ECO:0000259" key="2">
    <source>
        <dbReference type="Pfam" id="PF08486"/>
    </source>
</evidence>
<evidence type="ECO:0000313" key="3">
    <source>
        <dbReference type="EMBL" id="CAA7601681.1"/>
    </source>
</evidence>
<feature type="domain" description="Sporulation stage II protein D amidase enhancer LytB N-terminal" evidence="2">
    <location>
        <begin position="130"/>
        <end position="216"/>
    </location>
</feature>
<reference evidence="4" key="1">
    <citation type="submission" date="2014-11" db="EMBL/GenBank/DDBJ databases">
        <authorList>
            <person name="Hornung B.V."/>
        </authorList>
    </citation>
    <scope>NUCLEOTIDE SEQUENCE</scope>
    <source>
        <strain evidence="4">INE</strain>
    </source>
</reference>
<name>A0A8S0WYU4_9FIRM</name>
<evidence type="ECO:0000256" key="1">
    <source>
        <dbReference type="SAM" id="SignalP"/>
    </source>
</evidence>
<dbReference type="Proteomes" id="UP000836597">
    <property type="component" value="Chromosome"/>
</dbReference>
<dbReference type="GO" id="GO:0030435">
    <property type="term" value="P:sporulation resulting in formation of a cellular spore"/>
    <property type="evidence" value="ECO:0007669"/>
    <property type="project" value="InterPro"/>
</dbReference>
<reference evidence="3" key="2">
    <citation type="submission" date="2020-01" db="EMBL/GenBank/DDBJ databases">
        <authorList>
            <person name="Hornung B."/>
        </authorList>
    </citation>
    <scope>NUCLEOTIDE SEQUENCE</scope>
    <source>
        <strain evidence="3">PacBioINE</strain>
    </source>
</reference>
<dbReference type="InterPro" id="IPR013693">
    <property type="entry name" value="SpoIID/LytB_N"/>
</dbReference>
<accession>A0A8S0WYU4</accession>
<dbReference type="AlphaFoldDB" id="A0A8S0WYU4"/>
<dbReference type="EMBL" id="CDGJ01000110">
    <property type="protein sequence ID" value="CEJ09100.1"/>
    <property type="molecule type" value="Genomic_DNA"/>
</dbReference>